<reference evidence="1" key="2">
    <citation type="submission" date="2021-02" db="EMBL/GenBank/DDBJ databases">
        <authorList>
            <person name="Kimball J.A."/>
            <person name="Haas M.W."/>
            <person name="Macchietto M."/>
            <person name="Kono T."/>
            <person name="Duquette J."/>
            <person name="Shao M."/>
        </authorList>
    </citation>
    <scope>NUCLEOTIDE SEQUENCE</scope>
    <source>
        <tissue evidence="1">Fresh leaf tissue</tissue>
    </source>
</reference>
<name>A0A8J5RNS8_ZIZPA</name>
<accession>A0A8J5RNS8</accession>
<sequence>MVVAAAGCRDGRRWSPAWAVADGRGHAWAVAGGREHGGVAPVRVACGGGQGPTATGVGGRWRAATRGTCGSECGWWARAGGDREAAVAGGGDGGRRRAVGARTGRLGLPVRVRLGNKSPNFCRL</sequence>
<organism evidence="1 2">
    <name type="scientific">Zizania palustris</name>
    <name type="common">Northern wild rice</name>
    <dbReference type="NCBI Taxonomy" id="103762"/>
    <lineage>
        <taxon>Eukaryota</taxon>
        <taxon>Viridiplantae</taxon>
        <taxon>Streptophyta</taxon>
        <taxon>Embryophyta</taxon>
        <taxon>Tracheophyta</taxon>
        <taxon>Spermatophyta</taxon>
        <taxon>Magnoliopsida</taxon>
        <taxon>Liliopsida</taxon>
        <taxon>Poales</taxon>
        <taxon>Poaceae</taxon>
        <taxon>BOP clade</taxon>
        <taxon>Oryzoideae</taxon>
        <taxon>Oryzeae</taxon>
        <taxon>Zizaniinae</taxon>
        <taxon>Zizania</taxon>
    </lineage>
</organism>
<comment type="caution">
    <text evidence="1">The sequence shown here is derived from an EMBL/GenBank/DDBJ whole genome shotgun (WGS) entry which is preliminary data.</text>
</comment>
<gene>
    <name evidence="1" type="ORF">GUJ93_ZPchr0008g13927</name>
</gene>
<dbReference type="AlphaFoldDB" id="A0A8J5RNS8"/>
<protein>
    <submittedName>
        <fullName evidence="1">Uncharacterized protein</fullName>
    </submittedName>
</protein>
<proteinExistence type="predicted"/>
<dbReference type="Proteomes" id="UP000729402">
    <property type="component" value="Unassembled WGS sequence"/>
</dbReference>
<evidence type="ECO:0000313" key="1">
    <source>
        <dbReference type="EMBL" id="KAG8047365.1"/>
    </source>
</evidence>
<dbReference type="EMBL" id="JAAALK010000290">
    <property type="protein sequence ID" value="KAG8047365.1"/>
    <property type="molecule type" value="Genomic_DNA"/>
</dbReference>
<reference evidence="1" key="1">
    <citation type="journal article" date="2021" name="bioRxiv">
        <title>Whole Genome Assembly and Annotation of Northern Wild Rice, Zizania palustris L., Supports a Whole Genome Duplication in the Zizania Genus.</title>
        <authorList>
            <person name="Haas M."/>
            <person name="Kono T."/>
            <person name="Macchietto M."/>
            <person name="Millas R."/>
            <person name="McGilp L."/>
            <person name="Shao M."/>
            <person name="Duquette J."/>
            <person name="Hirsch C.N."/>
            <person name="Kimball J."/>
        </authorList>
    </citation>
    <scope>NUCLEOTIDE SEQUENCE</scope>
    <source>
        <tissue evidence="1">Fresh leaf tissue</tissue>
    </source>
</reference>
<evidence type="ECO:0000313" key="2">
    <source>
        <dbReference type="Proteomes" id="UP000729402"/>
    </source>
</evidence>
<keyword evidence="2" id="KW-1185">Reference proteome</keyword>